<feature type="compositionally biased region" description="Low complexity" evidence="18">
    <location>
        <begin position="64"/>
        <end position="91"/>
    </location>
</feature>
<sequence length="1752" mass="189013">MFGQKLGGFGTGTSTFGTSTPFGGGQSSTGFGTTAFGAQTPAGGGLFGTGTANTTGGLFGQQSTNTFGQQQSSGGFSFGTTSSNSTTGLFGQQSTTGGLFSTPQSTSAFGTKPQGFGGFGTTQTASTGGLFGSTQPPAASASLFSQTGTGLFGGNAAGGTTIKFNPPSGTDTMSKGGVNTNINTHHQCITAMKEYETKSLEELRLEDYAANRKGKQQGTATGFFGQSAPGSQPTSTGFNFGQPAVSAGFSFGTSTATSAGAGLFGTSRPLFGTTNPTTNPTTTAQSGFAFRPPSQTSVFGQQPGGNRPLFGSTTATTQPSLFGNTPSTGFGTSTGFGSTGFGTTTTAGGGLLGSKPLTFGTTTSTASPFGTGTNLFNKPATTSAFSFGTSTSGTGFGSNTTGSLFGNKTSGFGLGNTGLSTGTGFTSGLGTGTTTGLFGNTQAKPAGFNFNTGSTGAFSFGGNPTGNLLGGNASTLGTTTSTTSTPSVDLQQQLLTMASSPYGDSPLFWNLKQNSGKKEEVLKPTNPVAQKSVLNASTYKVSPRPAAKIKPKSLHGLLSGNKSQLFDGLDEEEDLGFGGETFVPRHNIKKLVLKKNLESSASTSRSLSQANDPSSPQLTDHNLSLVSRQMERRQQGQGDDVRHRLLTSNGVLASGGGETPPRNLGSMDDTITALNMRREIPASHRQGDFCEEQEEEQGNISNPNLTNSNLADESLDPLPVERPPHPAGIVLTRPGYYTDPSMDELATMVDENGDCLVEDLTIGREGYGSVFFPGTINVAGMNLDEIVHFRRKEIVVYPNDDNKPPLGEGLNCKAEVTLDCVWPSDKTTRSPIKSPERLNSMNYQEKLEEMTTRMGGKFIDYRPETGSWVFEVPHFTKYGLVEEDEEEPPSEQDRKRLKILQQQHVAVQKQKILLQQHLKAKGIAVTDLDDDAEVGAEVLRDVMMGEPALMSDITQEPFPSDMFTDTLEEGSGQQVPSALRFGVSAQNMQLMKASFFDDDNNADGDSEGHYGEKSTWYKAEGHLLKSGEKAVPSLFSSSLSLKQSLTPRSLSPDLKDLQKDRKSLFQATFGYTSFGRSPPASFHPPLLEHKLLASGMTARDVPHKIVGLRIEHEVPHVQESLMYDKQKLSMDSACFMGRSFRVGWGPGWTLIHSGLPCITQEEELETGTKAAYTLLPTTGTGKGYSRRKAWTICVEKLGVADYFHPSDDIVKESHEELLQTALAHSRIDQENGVPVFMPFPTIDALHQYATHNAAKALQQKHPDAEMQSQMQQVWELCVSLWGSPPELKDDIEHGGYAECLARREAFSRWLSSVTDSKIKAEVAESSYMQPDGHLQAIIAHLSGRQISEACQVAQNAGDDRLALLLAQAAGSSVVRQMVMVQLAKWAEMKVTDFIREQRQRVYCILAGVLFWDGPSPINTCYGLDWKRALALHLWYVCQPNAPISEAMKKYDGAFKRSGERSAYAAPPLPAYLEDSGSLLVSKTSEFMMEDDEEEEVYDTCYHLLKLFCEKGYPLKLILNPTTITANSLDHRLSWHLLGVLTALGFRHLSPCQEASLHVSYAAQLESLGLWHWSLFPLLHIQDTQQREHAIQEILCRHVQLSSKSEYLEEENFILQELQIPPQWIHRAKEEITSFELESLLPDVRSLCSRIPHLPCVSALDRHCQSLMARHCLTMLRKILALQVSLRDVTAASYADAPLFGDVSLTSSTDKVYPHCVLQSPGPHVLSVLPLPEDYALEELRELIRGHMMDIAD</sequence>
<evidence type="ECO:0000256" key="14">
    <source>
        <dbReference type="ARBA" id="ARBA00023010"/>
    </source>
</evidence>
<dbReference type="GO" id="GO:0008139">
    <property type="term" value="F:nuclear localization sequence binding"/>
    <property type="evidence" value="ECO:0007669"/>
    <property type="project" value="TreeGrafter"/>
</dbReference>
<dbReference type="OrthoDB" id="3797628at2759"/>
<dbReference type="InterPro" id="IPR037665">
    <property type="entry name" value="Nucleoporin_S59-like"/>
</dbReference>
<dbReference type="STRING" id="400727.A0A2T7PN88"/>
<evidence type="ECO:0000256" key="13">
    <source>
        <dbReference type="ARBA" id="ARBA00022927"/>
    </source>
</evidence>
<keyword evidence="17" id="KW-0539">Nucleus</keyword>
<feature type="compositionally biased region" description="Gly residues" evidence="18">
    <location>
        <begin position="1"/>
        <end position="11"/>
    </location>
</feature>
<feature type="region of interest" description="Disordered" evidence="18">
    <location>
        <begin position="64"/>
        <end position="133"/>
    </location>
</feature>
<feature type="region of interest" description="Disordered" evidence="18">
    <location>
        <begin position="688"/>
        <end position="722"/>
    </location>
</feature>
<dbReference type="GO" id="GO:0006405">
    <property type="term" value="P:RNA export from nucleus"/>
    <property type="evidence" value="ECO:0007669"/>
    <property type="project" value="TreeGrafter"/>
</dbReference>
<dbReference type="Pfam" id="PF21240">
    <property type="entry name" value="Nup98_GLEBS"/>
    <property type="match status" value="1"/>
</dbReference>
<dbReference type="FunFam" id="3.30.1610.10:FF:000001">
    <property type="entry name" value="Nuclear pore complex protein Nup98-Nup96"/>
    <property type="match status" value="1"/>
</dbReference>
<dbReference type="GO" id="GO:0051028">
    <property type="term" value="P:mRNA transport"/>
    <property type="evidence" value="ECO:0007669"/>
    <property type="project" value="UniProtKB-KW"/>
</dbReference>
<keyword evidence="13" id="KW-0653">Protein transport</keyword>
<evidence type="ECO:0000256" key="6">
    <source>
        <dbReference type="ARBA" id="ARBA00022448"/>
    </source>
</evidence>
<name>A0A2T7PN88_POMCA</name>
<dbReference type="SUPFAM" id="SSF82215">
    <property type="entry name" value="C-terminal autoproteolytic domain of nucleoporin nup98"/>
    <property type="match status" value="1"/>
</dbReference>
<dbReference type="PANTHER" id="PTHR23198">
    <property type="entry name" value="NUCLEOPORIN"/>
    <property type="match status" value="1"/>
</dbReference>
<dbReference type="Pfam" id="PF12110">
    <property type="entry name" value="Nup96"/>
    <property type="match status" value="1"/>
</dbReference>
<evidence type="ECO:0000256" key="12">
    <source>
        <dbReference type="ARBA" id="ARBA00022825"/>
    </source>
</evidence>
<comment type="similarity">
    <text evidence="4">Belongs to the nucleoporin GLFG family.</text>
</comment>
<dbReference type="InterPro" id="IPR021967">
    <property type="entry name" value="Nup98_C"/>
</dbReference>
<evidence type="ECO:0000256" key="2">
    <source>
        <dbReference type="ARBA" id="ARBA00004620"/>
    </source>
</evidence>
<feature type="compositionally biased region" description="Polar residues" evidence="18">
    <location>
        <begin position="609"/>
        <end position="620"/>
    </location>
</feature>
<keyword evidence="7" id="KW-0645">Protease</keyword>
<feature type="compositionally biased region" description="Low complexity" evidence="18">
    <location>
        <begin position="599"/>
        <end position="608"/>
    </location>
</feature>
<dbReference type="InterPro" id="IPR036903">
    <property type="entry name" value="Nup98_auto-Pept-S59_dom_sf"/>
</dbReference>
<keyword evidence="6" id="KW-0813">Transport</keyword>
<dbReference type="GO" id="GO:0017056">
    <property type="term" value="F:structural constituent of nuclear pore"/>
    <property type="evidence" value="ECO:0007669"/>
    <property type="project" value="InterPro"/>
</dbReference>
<feature type="compositionally biased region" description="Polar residues" evidence="18">
    <location>
        <begin position="92"/>
        <end position="108"/>
    </location>
</feature>
<evidence type="ECO:0000256" key="11">
    <source>
        <dbReference type="ARBA" id="ARBA00022816"/>
    </source>
</evidence>
<dbReference type="PANTHER" id="PTHR23198:SF6">
    <property type="entry name" value="NUCLEAR PORE COMPLEX PROTEIN NUP98-NUP96"/>
    <property type="match status" value="1"/>
</dbReference>
<dbReference type="GO" id="GO:0000973">
    <property type="term" value="P:post-transcriptional tethering of RNA polymerase II gene DNA at nuclear periphery"/>
    <property type="evidence" value="ECO:0007669"/>
    <property type="project" value="TreeGrafter"/>
</dbReference>
<comment type="subcellular location">
    <subcellularLocation>
        <location evidence="2">Nucleus membrane</location>
        <topology evidence="2">Peripheral membrane protein</topology>
        <orientation evidence="2">Nucleoplasmic side</orientation>
    </subcellularLocation>
    <subcellularLocation>
        <location evidence="1">Nucleus</location>
        <location evidence="1">Nuclear pore complex</location>
    </subcellularLocation>
    <subcellularLocation>
        <location evidence="3">Nucleus</location>
        <location evidence="3">Nucleoplasm</location>
    </subcellularLocation>
</comment>
<dbReference type="Gene3D" id="1.25.40.690">
    <property type="match status" value="1"/>
</dbReference>
<keyword evidence="10" id="KW-0068">Autocatalytic cleavage</keyword>
<dbReference type="GO" id="GO:0006606">
    <property type="term" value="P:protein import into nucleus"/>
    <property type="evidence" value="ECO:0007669"/>
    <property type="project" value="TreeGrafter"/>
</dbReference>
<feature type="compositionally biased region" description="Polar residues" evidence="18">
    <location>
        <begin position="698"/>
        <end position="711"/>
    </location>
</feature>
<keyword evidence="14" id="KW-0811">Translocation</keyword>
<dbReference type="GO" id="GO:0034398">
    <property type="term" value="P:telomere tethering at nuclear periphery"/>
    <property type="evidence" value="ECO:0007669"/>
    <property type="project" value="TreeGrafter"/>
</dbReference>
<evidence type="ECO:0000256" key="9">
    <source>
        <dbReference type="ARBA" id="ARBA00022801"/>
    </source>
</evidence>
<dbReference type="Gene3D" id="3.30.1610.10">
    <property type="entry name" value="Peptidase S59, nucleoporin"/>
    <property type="match status" value="1"/>
</dbReference>
<accession>A0A2T7PN88</accession>
<comment type="caution">
    <text evidence="20">The sequence shown here is derived from an EMBL/GenBank/DDBJ whole genome shotgun (WGS) entry which is preliminary data.</text>
</comment>
<keyword evidence="16" id="KW-0472">Membrane</keyword>
<evidence type="ECO:0000256" key="5">
    <source>
        <dbReference type="ARBA" id="ARBA00013472"/>
    </source>
</evidence>
<keyword evidence="11" id="KW-0509">mRNA transport</keyword>
<dbReference type="GO" id="GO:0044614">
    <property type="term" value="C:nuclear pore cytoplasmic filaments"/>
    <property type="evidence" value="ECO:0007669"/>
    <property type="project" value="TreeGrafter"/>
</dbReference>
<dbReference type="GO" id="GO:0008236">
    <property type="term" value="F:serine-type peptidase activity"/>
    <property type="evidence" value="ECO:0007669"/>
    <property type="project" value="UniProtKB-KW"/>
</dbReference>
<evidence type="ECO:0000259" key="19">
    <source>
        <dbReference type="PROSITE" id="PS51434"/>
    </source>
</evidence>
<evidence type="ECO:0000256" key="8">
    <source>
        <dbReference type="ARBA" id="ARBA00022737"/>
    </source>
</evidence>
<dbReference type="InterPro" id="IPR007230">
    <property type="entry name" value="Nup98_auto-Pept-S59_dom"/>
</dbReference>
<dbReference type="GO" id="GO:0006508">
    <property type="term" value="P:proteolysis"/>
    <property type="evidence" value="ECO:0007669"/>
    <property type="project" value="UniProtKB-KW"/>
</dbReference>
<proteinExistence type="inferred from homology"/>
<dbReference type="EMBL" id="PZQS01000003">
    <property type="protein sequence ID" value="PVD34880.1"/>
    <property type="molecule type" value="Genomic_DNA"/>
</dbReference>
<feature type="domain" description="Peptidase S59" evidence="19">
    <location>
        <begin position="733"/>
        <end position="875"/>
    </location>
</feature>
<evidence type="ECO:0000313" key="20">
    <source>
        <dbReference type="EMBL" id="PVD34880.1"/>
    </source>
</evidence>
<feature type="region of interest" description="Disordered" evidence="18">
    <location>
        <begin position="648"/>
        <end position="668"/>
    </location>
</feature>
<dbReference type="FunFam" id="1.10.10.2360:FF:000001">
    <property type="entry name" value="Nuclear pore complex protein Nup98-Nup96"/>
    <property type="match status" value="1"/>
</dbReference>
<dbReference type="GO" id="GO:0005654">
    <property type="term" value="C:nucleoplasm"/>
    <property type="evidence" value="ECO:0007669"/>
    <property type="project" value="UniProtKB-SubCell"/>
</dbReference>
<dbReference type="Proteomes" id="UP000245119">
    <property type="component" value="Linkage Group LG3"/>
</dbReference>
<evidence type="ECO:0000256" key="3">
    <source>
        <dbReference type="ARBA" id="ARBA00004642"/>
    </source>
</evidence>
<dbReference type="GO" id="GO:0031965">
    <property type="term" value="C:nuclear membrane"/>
    <property type="evidence" value="ECO:0007669"/>
    <property type="project" value="UniProtKB-SubCell"/>
</dbReference>
<keyword evidence="8" id="KW-0677">Repeat</keyword>
<keyword evidence="9" id="KW-0378">Hydrolase</keyword>
<reference evidence="20 21" key="1">
    <citation type="submission" date="2018-04" db="EMBL/GenBank/DDBJ databases">
        <title>The genome of golden apple snail Pomacea canaliculata provides insight into stress tolerance and invasive adaptation.</title>
        <authorList>
            <person name="Liu C."/>
            <person name="Liu B."/>
            <person name="Ren Y."/>
            <person name="Zhang Y."/>
            <person name="Wang H."/>
            <person name="Li S."/>
            <person name="Jiang F."/>
            <person name="Yin L."/>
            <person name="Zhang G."/>
            <person name="Qian W."/>
            <person name="Fan W."/>
        </authorList>
    </citation>
    <scope>NUCLEOTIDE SEQUENCE [LARGE SCALE GENOMIC DNA]</scope>
    <source>
        <strain evidence="20">SZHN2017</strain>
        <tissue evidence="20">Muscle</tissue>
    </source>
</reference>
<evidence type="ECO:0000256" key="15">
    <source>
        <dbReference type="ARBA" id="ARBA00023132"/>
    </source>
</evidence>
<dbReference type="PROSITE" id="PS51434">
    <property type="entry name" value="NUP_C"/>
    <property type="match status" value="1"/>
</dbReference>
<feature type="region of interest" description="Disordered" evidence="18">
    <location>
        <begin position="212"/>
        <end position="235"/>
    </location>
</feature>
<protein>
    <recommendedName>
        <fullName evidence="5">Nuclear pore complex protein Nup98-Nup96</fullName>
    </recommendedName>
</protein>
<evidence type="ECO:0000256" key="1">
    <source>
        <dbReference type="ARBA" id="ARBA00004567"/>
    </source>
</evidence>
<dbReference type="GO" id="GO:0003723">
    <property type="term" value="F:RNA binding"/>
    <property type="evidence" value="ECO:0007669"/>
    <property type="project" value="TreeGrafter"/>
</dbReference>
<feature type="compositionally biased region" description="Low complexity" evidence="18">
    <location>
        <begin position="12"/>
        <end position="21"/>
    </location>
</feature>
<evidence type="ECO:0000256" key="7">
    <source>
        <dbReference type="ARBA" id="ARBA00022670"/>
    </source>
</evidence>
<keyword evidence="21" id="KW-1185">Reference proteome</keyword>
<feature type="region of interest" description="Disordered" evidence="18">
    <location>
        <begin position="599"/>
        <end position="620"/>
    </location>
</feature>
<organism evidence="20 21">
    <name type="scientific">Pomacea canaliculata</name>
    <name type="common">Golden apple snail</name>
    <dbReference type="NCBI Taxonomy" id="400727"/>
    <lineage>
        <taxon>Eukaryota</taxon>
        <taxon>Metazoa</taxon>
        <taxon>Spiralia</taxon>
        <taxon>Lophotrochozoa</taxon>
        <taxon>Mollusca</taxon>
        <taxon>Gastropoda</taxon>
        <taxon>Caenogastropoda</taxon>
        <taxon>Architaenioglossa</taxon>
        <taxon>Ampullarioidea</taxon>
        <taxon>Ampullariidae</taxon>
        <taxon>Pomacea</taxon>
    </lineage>
</organism>
<dbReference type="Gene3D" id="1.10.10.2360">
    <property type="match status" value="1"/>
</dbReference>
<evidence type="ECO:0000313" key="21">
    <source>
        <dbReference type="Proteomes" id="UP000245119"/>
    </source>
</evidence>
<evidence type="ECO:0000256" key="17">
    <source>
        <dbReference type="ARBA" id="ARBA00023242"/>
    </source>
</evidence>
<evidence type="ECO:0000256" key="4">
    <source>
        <dbReference type="ARBA" id="ARBA00008926"/>
    </source>
</evidence>
<keyword evidence="12" id="KW-0720">Serine protease</keyword>
<evidence type="ECO:0000256" key="16">
    <source>
        <dbReference type="ARBA" id="ARBA00023136"/>
    </source>
</evidence>
<dbReference type="Pfam" id="PF04096">
    <property type="entry name" value="Nucleoporin2"/>
    <property type="match status" value="1"/>
</dbReference>
<evidence type="ECO:0000256" key="10">
    <source>
        <dbReference type="ARBA" id="ARBA00022813"/>
    </source>
</evidence>
<keyword evidence="15" id="KW-0906">Nuclear pore complex</keyword>
<feature type="region of interest" description="Disordered" evidence="18">
    <location>
        <begin position="1"/>
        <end position="30"/>
    </location>
</feature>
<evidence type="ECO:0000256" key="18">
    <source>
        <dbReference type="SAM" id="MobiDB-lite"/>
    </source>
</evidence>
<gene>
    <name evidence="20" type="ORF">C0Q70_06160</name>
</gene>
<feature type="region of interest" description="Disordered" evidence="18">
    <location>
        <begin position="280"/>
        <end position="305"/>
    </location>
</feature>